<dbReference type="EMBL" id="HG805903">
    <property type="protein sequence ID" value="CDW54544.1"/>
    <property type="molecule type" value="Genomic_DNA"/>
</dbReference>
<keyword evidence="2" id="KW-1185">Reference proteome</keyword>
<dbReference type="PANTHER" id="PTHR45913:SF22">
    <property type="entry name" value="SCAN BOX DOMAIN-CONTAINING PROTEIN"/>
    <property type="match status" value="1"/>
</dbReference>
<dbReference type="OrthoDB" id="10060419at2759"/>
<sequence>MGTLPQIMGQCSQQLDKGTLVSYKISKLIAQTGNAHNVGESLILPAVSIILSDVMNLNARDTVQAIPLSNSTVCRRIDEMALDVEDQLVALLRLKKFSLQVDETTLQDNDALLMAYVRFWNANTLMEEMLFVRKIRSDTKGLTMFGEIQNYFNEKSIPFQNVIACSTDGAASIVGRYRGFIAHLKTMLPSVFTIHCVIHREHLVSKKVGDQEKEPRGNLRAVGKHEVAFGSGQRPGEKAHDQFRAVQKVEGTFGSVEGEPVAAHLWSNGELRFQNPKTGKKQPLASRAMLAPDDVATRSWFTRFLSVSLLRRRICDELKQHGVVVLSFKLIIALQLNGLVLQFIGYVSWFYIEWNGEDVQLHLSTFHIVESFAKRFK</sequence>
<evidence type="ECO:0000313" key="1">
    <source>
        <dbReference type="EMBL" id="CDW54544.1"/>
    </source>
</evidence>
<reference evidence="1" key="2">
    <citation type="submission" date="2014-03" db="EMBL/GenBank/DDBJ databases">
        <title>The whipworm genome and dual-species transcriptomics of an intimate host-pathogen interaction.</title>
        <authorList>
            <person name="Foth B.J."/>
            <person name="Tsai I.J."/>
            <person name="Reid A.J."/>
            <person name="Bancroft A.J."/>
            <person name="Nichol S."/>
            <person name="Tracey A."/>
            <person name="Holroyd N."/>
            <person name="Cotton J.A."/>
            <person name="Stanley E.J."/>
            <person name="Zarowiecki M."/>
            <person name="Liu J.Z."/>
            <person name="Huckvale T."/>
            <person name="Cooper P.J."/>
            <person name="Grencis R.K."/>
            <person name="Berriman M."/>
        </authorList>
    </citation>
    <scope>NUCLEOTIDE SEQUENCE [LARGE SCALE GENOMIC DNA]</scope>
</reference>
<name>A0A077Z3X3_TRITR</name>
<reference evidence="1" key="1">
    <citation type="submission" date="2014-01" db="EMBL/GenBank/DDBJ databases">
        <authorList>
            <person name="Aslett M."/>
        </authorList>
    </citation>
    <scope>NUCLEOTIDE SEQUENCE</scope>
</reference>
<dbReference type="Proteomes" id="UP000030665">
    <property type="component" value="Unassembled WGS sequence"/>
</dbReference>
<dbReference type="STRING" id="36087.A0A077Z3X3"/>
<dbReference type="AlphaFoldDB" id="A0A077Z3X3"/>
<organism evidence="1 2">
    <name type="scientific">Trichuris trichiura</name>
    <name type="common">Whipworm</name>
    <name type="synonym">Trichocephalus trichiurus</name>
    <dbReference type="NCBI Taxonomy" id="36087"/>
    <lineage>
        <taxon>Eukaryota</taxon>
        <taxon>Metazoa</taxon>
        <taxon>Ecdysozoa</taxon>
        <taxon>Nematoda</taxon>
        <taxon>Enoplea</taxon>
        <taxon>Dorylaimia</taxon>
        <taxon>Trichinellida</taxon>
        <taxon>Trichuridae</taxon>
        <taxon>Trichuris</taxon>
    </lineage>
</organism>
<gene>
    <name evidence="1" type="ORF">TTRE_0000281401</name>
</gene>
<accession>A0A077Z3X3</accession>
<evidence type="ECO:0000313" key="2">
    <source>
        <dbReference type="Proteomes" id="UP000030665"/>
    </source>
</evidence>
<dbReference type="PANTHER" id="PTHR45913">
    <property type="entry name" value="EPM2A-INTERACTING PROTEIN 1"/>
    <property type="match status" value="1"/>
</dbReference>
<proteinExistence type="predicted"/>
<protein>
    <submittedName>
        <fullName evidence="1">Uncharacterized protein</fullName>
    </submittedName>
</protein>